<comment type="caution">
    <text evidence="2">The sequence shown here is derived from an EMBL/GenBank/DDBJ whole genome shotgun (WGS) entry which is preliminary data.</text>
</comment>
<sequence length="107" mass="12366">MIDTTAANNNLVVTLTTDALKELVESAVNEALSGLNDFSEQKSPYITKRYLNKRDICEYMGVSQSTLQKWLRRGDFPCVRVEGVYRFRVDEVEKWIEDHRGIVKHSK</sequence>
<dbReference type="InterPro" id="IPR010093">
    <property type="entry name" value="SinI_DNA-bd"/>
</dbReference>
<feature type="domain" description="Helix-turn-helix" evidence="1">
    <location>
        <begin position="50"/>
        <end position="99"/>
    </location>
</feature>
<dbReference type="GO" id="GO:0003677">
    <property type="term" value="F:DNA binding"/>
    <property type="evidence" value="ECO:0007669"/>
    <property type="project" value="InterPro"/>
</dbReference>
<gene>
    <name evidence="2" type="ORF">LRN_0088</name>
</gene>
<evidence type="ECO:0000313" key="2">
    <source>
        <dbReference type="EMBL" id="KIC05202.1"/>
    </source>
</evidence>
<dbReference type="Proteomes" id="UP000031011">
    <property type="component" value="Unassembled WGS sequence"/>
</dbReference>
<dbReference type="EMBL" id="AWYA01000057">
    <property type="protein sequence ID" value="KIC05202.1"/>
    <property type="molecule type" value="Genomic_DNA"/>
</dbReference>
<protein>
    <recommendedName>
        <fullName evidence="1">Helix-turn-helix domain-containing protein</fullName>
    </recommendedName>
</protein>
<reference evidence="2 3" key="1">
    <citation type="journal article" date="2015" name="BMC Microbiol.">
        <title>Lactobacillus ruminis strains cluster according to their mammalian gut source.</title>
        <authorList>
            <person name="O' Donnell M.M."/>
            <person name="Harris H.M."/>
            <person name="Lynch D.B."/>
            <person name="Ross R.P."/>
            <person name="O'Toole P.W."/>
        </authorList>
    </citation>
    <scope>NUCLEOTIDE SEQUENCE [LARGE SCALE GENOMIC DNA]</scope>
    <source>
        <strain evidence="2 3">DPC 6832</strain>
    </source>
</reference>
<dbReference type="InterPro" id="IPR036388">
    <property type="entry name" value="WH-like_DNA-bd_sf"/>
</dbReference>
<evidence type="ECO:0000259" key="1">
    <source>
        <dbReference type="Pfam" id="PF12728"/>
    </source>
</evidence>
<dbReference type="InterPro" id="IPR041657">
    <property type="entry name" value="HTH_17"/>
</dbReference>
<proteinExistence type="predicted"/>
<dbReference type="NCBIfam" id="TIGR01764">
    <property type="entry name" value="excise"/>
    <property type="match status" value="1"/>
</dbReference>
<dbReference type="AlphaFoldDB" id="A0A837DVE8"/>
<evidence type="ECO:0000313" key="3">
    <source>
        <dbReference type="Proteomes" id="UP000031011"/>
    </source>
</evidence>
<dbReference type="Pfam" id="PF12728">
    <property type="entry name" value="HTH_17"/>
    <property type="match status" value="1"/>
</dbReference>
<organism evidence="2 3">
    <name type="scientific">Ligilactobacillus ruminis DPC 6832</name>
    <dbReference type="NCBI Taxonomy" id="1402208"/>
    <lineage>
        <taxon>Bacteria</taxon>
        <taxon>Bacillati</taxon>
        <taxon>Bacillota</taxon>
        <taxon>Bacilli</taxon>
        <taxon>Lactobacillales</taxon>
        <taxon>Lactobacillaceae</taxon>
        <taxon>Ligilactobacillus</taxon>
    </lineage>
</organism>
<dbReference type="Gene3D" id="1.10.10.10">
    <property type="entry name" value="Winged helix-like DNA-binding domain superfamily/Winged helix DNA-binding domain"/>
    <property type="match status" value="1"/>
</dbReference>
<dbReference type="InterPro" id="IPR009061">
    <property type="entry name" value="DNA-bd_dom_put_sf"/>
</dbReference>
<accession>A0A837DVE8</accession>
<dbReference type="SUPFAM" id="SSF46955">
    <property type="entry name" value="Putative DNA-binding domain"/>
    <property type="match status" value="1"/>
</dbReference>
<name>A0A837DVE8_9LACO</name>